<sequence length="93" mass="11012">MTNSNVIVYTSNHCSNCEKVKTQLGEWDVDFEERNVSDNREYFRELQGLRVYGTPATFIEEEKILGFQEQKMKRALGIKGEERFFNQDSIDFY</sequence>
<evidence type="ECO:0000313" key="3">
    <source>
        <dbReference type="Proteomes" id="UP000287756"/>
    </source>
</evidence>
<dbReference type="Pfam" id="PF00462">
    <property type="entry name" value="Glutaredoxin"/>
    <property type="match status" value="1"/>
</dbReference>
<dbReference type="RefSeq" id="WP_128524743.1">
    <property type="nucleotide sequence ID" value="NZ_CP026118.1"/>
</dbReference>
<dbReference type="InterPro" id="IPR002109">
    <property type="entry name" value="Glutaredoxin"/>
</dbReference>
<gene>
    <name evidence="2" type="ORF">HLI_09620</name>
</gene>
<evidence type="ECO:0000313" key="2">
    <source>
        <dbReference type="EMBL" id="QAS52457.1"/>
    </source>
</evidence>
<reference evidence="2 3" key="1">
    <citation type="submission" date="2018-01" db="EMBL/GenBank/DDBJ databases">
        <title>The whole genome sequencing and assembly of Halobacillus litoralis ERB031 strain.</title>
        <authorList>
            <person name="Lee S.-J."/>
            <person name="Park M.-K."/>
            <person name="Kim J.-Y."/>
            <person name="Lee Y.-J."/>
            <person name="Yi H."/>
            <person name="Bahn Y.-S."/>
            <person name="Kim J.F."/>
            <person name="Lee D.-W."/>
        </authorList>
    </citation>
    <scope>NUCLEOTIDE SEQUENCE [LARGE SCALE GENOMIC DNA]</scope>
    <source>
        <strain evidence="2 3">ERB 031</strain>
    </source>
</reference>
<dbReference type="KEGG" id="hli:HLI_09620"/>
<dbReference type="PROSITE" id="PS51354">
    <property type="entry name" value="GLUTAREDOXIN_2"/>
    <property type="match status" value="1"/>
</dbReference>
<dbReference type="OrthoDB" id="9795531at2"/>
<dbReference type="EMBL" id="CP026118">
    <property type="protein sequence ID" value="QAS52457.1"/>
    <property type="molecule type" value="Genomic_DNA"/>
</dbReference>
<dbReference type="Proteomes" id="UP000287756">
    <property type="component" value="Chromosome"/>
</dbReference>
<organism evidence="2 3">
    <name type="scientific">Halobacillus litoralis</name>
    <dbReference type="NCBI Taxonomy" id="45668"/>
    <lineage>
        <taxon>Bacteria</taxon>
        <taxon>Bacillati</taxon>
        <taxon>Bacillota</taxon>
        <taxon>Bacilli</taxon>
        <taxon>Bacillales</taxon>
        <taxon>Bacillaceae</taxon>
        <taxon>Halobacillus</taxon>
    </lineage>
</organism>
<dbReference type="InterPro" id="IPR036249">
    <property type="entry name" value="Thioredoxin-like_sf"/>
</dbReference>
<proteinExistence type="predicted"/>
<dbReference type="CDD" id="cd02976">
    <property type="entry name" value="NrdH"/>
    <property type="match status" value="1"/>
</dbReference>
<protein>
    <submittedName>
        <fullName evidence="2">NrdH-redoxin</fullName>
    </submittedName>
</protein>
<accession>A0A410MCM2</accession>
<dbReference type="Gene3D" id="3.40.30.10">
    <property type="entry name" value="Glutaredoxin"/>
    <property type="match status" value="1"/>
</dbReference>
<dbReference type="AlphaFoldDB" id="A0A410MCM2"/>
<feature type="domain" description="Glutaredoxin" evidence="1">
    <location>
        <begin position="6"/>
        <end position="62"/>
    </location>
</feature>
<evidence type="ECO:0000259" key="1">
    <source>
        <dbReference type="Pfam" id="PF00462"/>
    </source>
</evidence>
<name>A0A410MCM2_9BACI</name>
<dbReference type="SUPFAM" id="SSF52833">
    <property type="entry name" value="Thioredoxin-like"/>
    <property type="match status" value="1"/>
</dbReference>